<feature type="region of interest" description="Disordered" evidence="1">
    <location>
        <begin position="275"/>
        <end position="305"/>
    </location>
</feature>
<dbReference type="Proteomes" id="UP000008066">
    <property type="component" value="Unassembled WGS sequence"/>
</dbReference>
<sequence length="394" mass="41365">MGLVDYSDSDSETEVQAKPAAPPAQPAKKPFQKLVGSSGKIVVNLPTVSTDDDDANSNANADGQPPTKRAKTLGGTSRFSAFGSFLPPPKRTAAVSTNANANKSNAPAPGVHLRTAAEPAFVRDGGISDNMDGGGDDLGKKDTNGPTIPEGQKPAEQVKLVGQPLMFKPLSVARKKAPVKKKDNLTASSGIVTAAKNGPATATAPAPATPEKALEPPVKKKVSLFSISDEETNPAVSSTTEQETYNYEPLFTTSAPQDEGNDSAVTAPYPVYEAYPPPAQVQPQSCSQPQSSVPDPLSSIPLSSSARRDLFGRSGKISAANIKTFDMEQEYKHNEALRASGQATAYNPVRAIAPGKHSLRQVVQMAQSNAGALEESFARQRAAKREAGGRYGWI</sequence>
<dbReference type="EMBL" id="GL988041">
    <property type="protein sequence ID" value="EGS20611.1"/>
    <property type="molecule type" value="Genomic_DNA"/>
</dbReference>
<dbReference type="AlphaFoldDB" id="G0S5D8"/>
<organism evidence="3">
    <name type="scientific">Chaetomium thermophilum (strain DSM 1495 / CBS 144.50 / IMI 039719)</name>
    <name type="common">Thermochaetoides thermophila</name>
    <dbReference type="NCBI Taxonomy" id="759272"/>
    <lineage>
        <taxon>Eukaryota</taxon>
        <taxon>Fungi</taxon>
        <taxon>Dikarya</taxon>
        <taxon>Ascomycota</taxon>
        <taxon>Pezizomycotina</taxon>
        <taxon>Sordariomycetes</taxon>
        <taxon>Sordariomycetidae</taxon>
        <taxon>Sordariales</taxon>
        <taxon>Chaetomiaceae</taxon>
        <taxon>Thermochaetoides</taxon>
    </lineage>
</organism>
<keyword evidence="3" id="KW-1185">Reference proteome</keyword>
<dbReference type="InterPro" id="IPR018800">
    <property type="entry name" value="PRCC"/>
</dbReference>
<dbReference type="KEGG" id="cthr:CTHT_0024450"/>
<dbReference type="OMA" id="KPLMFRP"/>
<feature type="compositionally biased region" description="Low complexity" evidence="1">
    <location>
        <begin position="92"/>
        <end position="109"/>
    </location>
</feature>
<evidence type="ECO:0000313" key="2">
    <source>
        <dbReference type="EMBL" id="EGS20611.1"/>
    </source>
</evidence>
<evidence type="ECO:0000313" key="3">
    <source>
        <dbReference type="Proteomes" id="UP000008066"/>
    </source>
</evidence>
<feature type="region of interest" description="Disordered" evidence="1">
    <location>
        <begin position="196"/>
        <end position="218"/>
    </location>
</feature>
<proteinExistence type="predicted"/>
<dbReference type="Pfam" id="PF10253">
    <property type="entry name" value="PRCC"/>
    <property type="match status" value="1"/>
</dbReference>
<evidence type="ECO:0008006" key="4">
    <source>
        <dbReference type="Google" id="ProtNLM"/>
    </source>
</evidence>
<evidence type="ECO:0000256" key="1">
    <source>
        <dbReference type="SAM" id="MobiDB-lite"/>
    </source>
</evidence>
<dbReference type="OrthoDB" id="2555634at2759"/>
<reference evidence="2 3" key="1">
    <citation type="journal article" date="2011" name="Cell">
        <title>Insight into structure and assembly of the nuclear pore complex by utilizing the genome of a eukaryotic thermophile.</title>
        <authorList>
            <person name="Amlacher S."/>
            <person name="Sarges P."/>
            <person name="Flemming D."/>
            <person name="van Noort V."/>
            <person name="Kunze R."/>
            <person name="Devos D.P."/>
            <person name="Arumugam M."/>
            <person name="Bork P."/>
            <person name="Hurt E."/>
        </authorList>
    </citation>
    <scope>NUCLEOTIDE SEQUENCE [LARGE SCALE GENOMIC DNA]</scope>
    <source>
        <strain evidence="3">DSM 1495 / CBS 144.50 / IMI 039719</strain>
    </source>
</reference>
<gene>
    <name evidence="2" type="ORF">CTHT_0024450</name>
</gene>
<dbReference type="HOGENOM" id="CLU_043185_0_0_1"/>
<name>G0S5D8_CHATD</name>
<feature type="region of interest" description="Disordered" evidence="1">
    <location>
        <begin position="1"/>
        <end position="157"/>
    </location>
</feature>
<protein>
    <recommendedName>
        <fullName evidence="4">Mitotic checkpoint regulator, MAD2B-interacting-domain-containing protein</fullName>
    </recommendedName>
</protein>
<accession>G0S5D8</accession>
<dbReference type="RefSeq" id="XP_006692907.1">
    <property type="nucleotide sequence ID" value="XM_006692844.1"/>
</dbReference>
<feature type="compositionally biased region" description="Low complexity" evidence="1">
    <location>
        <begin position="281"/>
        <end position="305"/>
    </location>
</feature>
<feature type="compositionally biased region" description="Low complexity" evidence="1">
    <location>
        <begin position="196"/>
        <end position="211"/>
    </location>
</feature>
<dbReference type="eggNOG" id="ENOG502S8PK">
    <property type="taxonomic scope" value="Eukaryota"/>
</dbReference>
<dbReference type="GeneID" id="18256483"/>
<dbReference type="STRING" id="759272.G0S5D8"/>